<dbReference type="InterPro" id="IPR006028">
    <property type="entry name" value="GABAA/Glycine_rcpt"/>
</dbReference>
<dbReference type="InterPro" id="IPR036734">
    <property type="entry name" value="Neur_chan_lig-bd_sf"/>
</dbReference>
<keyword evidence="11" id="KW-0675">Receptor</keyword>
<evidence type="ECO:0000256" key="2">
    <source>
        <dbReference type="ARBA" id="ARBA00022448"/>
    </source>
</evidence>
<feature type="transmembrane region" description="Helical" evidence="19">
    <location>
        <begin position="300"/>
        <end position="327"/>
    </location>
</feature>
<keyword evidence="6 19" id="KW-1133">Transmembrane helix</keyword>
<evidence type="ECO:0000256" key="7">
    <source>
        <dbReference type="ARBA" id="ARBA00023018"/>
    </source>
</evidence>
<dbReference type="InterPro" id="IPR018000">
    <property type="entry name" value="Neurotransmitter_ion_chnl_CS"/>
</dbReference>
<dbReference type="InterPro" id="IPR006201">
    <property type="entry name" value="Neur_channel"/>
</dbReference>
<reference evidence="24" key="1">
    <citation type="submission" date="2016-11" db="UniProtKB">
        <authorList>
            <consortium name="WormBaseParasite"/>
        </authorList>
    </citation>
    <scope>IDENTIFICATION</scope>
</reference>
<evidence type="ECO:0000256" key="4">
    <source>
        <dbReference type="ARBA" id="ARBA00022692"/>
    </source>
</evidence>
<evidence type="ECO:0000313" key="23">
    <source>
        <dbReference type="Proteomes" id="UP000095280"/>
    </source>
</evidence>
<dbReference type="InterPro" id="IPR002289">
    <property type="entry name" value="GABAAb_rcpt"/>
</dbReference>
<accession>A0A1I8IT09</accession>
<organism evidence="23 24">
    <name type="scientific">Macrostomum lignano</name>
    <dbReference type="NCBI Taxonomy" id="282301"/>
    <lineage>
        <taxon>Eukaryota</taxon>
        <taxon>Metazoa</taxon>
        <taxon>Spiralia</taxon>
        <taxon>Lophotrochozoa</taxon>
        <taxon>Platyhelminthes</taxon>
        <taxon>Rhabditophora</taxon>
        <taxon>Macrostomorpha</taxon>
        <taxon>Macrostomida</taxon>
        <taxon>Macrostomidae</taxon>
        <taxon>Macrostomum</taxon>
    </lineage>
</organism>
<keyword evidence="16" id="KW-1071">Ligand-gated ion channel</keyword>
<evidence type="ECO:0000256" key="16">
    <source>
        <dbReference type="ARBA" id="ARBA00023286"/>
    </source>
</evidence>
<feature type="region of interest" description="Disordered" evidence="20">
    <location>
        <begin position="633"/>
        <end position="658"/>
    </location>
</feature>
<dbReference type="PRINTS" id="PR01160">
    <property type="entry name" value="GABAARBETA"/>
</dbReference>
<evidence type="ECO:0000256" key="1">
    <source>
        <dbReference type="ARBA" id="ARBA00010180"/>
    </source>
</evidence>
<evidence type="ECO:0000256" key="3">
    <source>
        <dbReference type="ARBA" id="ARBA00022475"/>
    </source>
</evidence>
<evidence type="ECO:0000256" key="10">
    <source>
        <dbReference type="ARBA" id="ARBA00023157"/>
    </source>
</evidence>
<keyword evidence="8 19" id="KW-0406">Ion transport</keyword>
<dbReference type="Proteomes" id="UP000095280">
    <property type="component" value="Unplaced"/>
</dbReference>
<comment type="similarity">
    <text evidence="1">Belongs to the ligand-gated ion channel (TC 1.A.9) family. Gamma-aminobutyric acid receptor (TC 1.A.9.5) subfamily.</text>
</comment>
<feature type="compositionally biased region" description="Pro residues" evidence="20">
    <location>
        <begin position="406"/>
        <end position="422"/>
    </location>
</feature>
<evidence type="ECO:0000256" key="5">
    <source>
        <dbReference type="ARBA" id="ARBA00022729"/>
    </source>
</evidence>
<feature type="domain" description="Neurotransmitter-gated ion-channel ligand-binding" evidence="21">
    <location>
        <begin position="73"/>
        <end position="237"/>
    </location>
</feature>
<name>A0A1I8IT09_9PLAT</name>
<dbReference type="AlphaFoldDB" id="A0A1I8IT09"/>
<keyword evidence="23" id="KW-1185">Reference proteome</keyword>
<evidence type="ECO:0000256" key="14">
    <source>
        <dbReference type="ARBA" id="ARBA00023214"/>
    </source>
</evidence>
<dbReference type="NCBIfam" id="TIGR00860">
    <property type="entry name" value="LIC"/>
    <property type="match status" value="1"/>
</dbReference>
<dbReference type="Pfam" id="PF02932">
    <property type="entry name" value="Neur_chan_memb"/>
    <property type="match status" value="1"/>
</dbReference>
<keyword evidence="9 19" id="KW-0472">Membrane</keyword>
<proteinExistence type="inferred from homology"/>
<dbReference type="Gene3D" id="2.70.170.10">
    <property type="entry name" value="Neurotransmitter-gated ion-channel ligand-binding domain"/>
    <property type="match status" value="1"/>
</dbReference>
<sequence>MLAMLSSPIDAMLAMLSSPIDAMLAMPIDAMLAMLSSPIDAMLAMFSFFFIGLSVDSVELSRTAALCTTPDLQDYTITMYLNQYWTDHRLAFDLASPNRSMTLTGHFASRIWVPDTFLANDKHSYLHDVTEQNKMVRLYGDGRIVYGMRFTTTLACMMDLHYYPLDVQNCTVEIESYGYPKEDVTMQWKNGPSAVDGADRVRMPQFTLEHFEVASTTISLSTGSYQRLSLVFRLRRNVGFFVFQTYLPSILIVMLSWVSFWINHEATSARVALGITTVLTMTTISTGVRSSLPRISYVKAIDIYLVMCFVFVFAALLEYAMVNYTYWGARAKRRRARPRLAASEYSNYSVASQPLPVSSDAACMSPILGLRSRRATAATTAIAASASGASASASAVEDTDDDDGEPPPLLPPPPNEPPPLPVYPLSAHVPCRRRRRQRGPQPRGSRSCSSLPRLADCVCENVGDESPDGDTSARATSISRRRRRQLLLRRLRRRARQFRQRLPRVKDVNKIDKYSRLAFPSLFALFNIHRSVNSCSVVSEFELRTGDAAVVRGGRIWRGRGGCGVGGTAGGGVGSGRGGGGPAVVEEILRIRHGSRAACRLQQRRRGGGSGGGGGGRVGVVASGCVATGESLGGRGSGFSRREPAERHTGCSGGGGPAALRRPPEVTLKLRCGGFISGGGGGGGCESCCSGGGGADGSSCRDFVFHGDVGVVKFVQALPVVVAVPRRLWSAAAGASTTVAADSGAAAVRRMPDAAVVYVALRLAAHLGEVCLQLVECRAMMLVQHPALDHQHDQTSDLCVKRRLMRDSSASHLTGSLPPEAWYSWLAVSSAFASPK</sequence>
<dbReference type="WBParaSite" id="maker-uti_cns_0016193-snap-gene-0.2-mRNA-1">
    <property type="protein sequence ID" value="maker-uti_cns_0016193-snap-gene-0.2-mRNA-1"/>
    <property type="gene ID" value="maker-uti_cns_0016193-snap-gene-0.2"/>
</dbReference>
<evidence type="ECO:0000256" key="9">
    <source>
        <dbReference type="ARBA" id="ARBA00023136"/>
    </source>
</evidence>
<protein>
    <submittedName>
        <fullName evidence="24">Gamma-aminobutyric acid receptor subunit beta-like</fullName>
    </submittedName>
</protein>
<keyword evidence="17 19" id="KW-0407">Ion channel</keyword>
<dbReference type="GO" id="GO:0005230">
    <property type="term" value="F:extracellular ligand-gated monoatomic ion channel activity"/>
    <property type="evidence" value="ECO:0007669"/>
    <property type="project" value="InterPro"/>
</dbReference>
<keyword evidence="2 19" id="KW-0813">Transport</keyword>
<dbReference type="Gene3D" id="1.20.58.390">
    <property type="entry name" value="Neurotransmitter-gated ion-channel transmembrane domain"/>
    <property type="match status" value="1"/>
</dbReference>
<dbReference type="FunFam" id="2.70.170.10:FF:000074">
    <property type="entry name" value="Uncharacterized protein"/>
    <property type="match status" value="1"/>
</dbReference>
<keyword evidence="7" id="KW-0770">Synapse</keyword>
<dbReference type="GO" id="GO:0045211">
    <property type="term" value="C:postsynaptic membrane"/>
    <property type="evidence" value="ECO:0007669"/>
    <property type="project" value="UniProtKB-SubCell"/>
</dbReference>
<keyword evidence="4 19" id="KW-0812">Transmembrane</keyword>
<evidence type="ECO:0000256" key="17">
    <source>
        <dbReference type="ARBA" id="ARBA00023303"/>
    </source>
</evidence>
<keyword evidence="13" id="KW-0325">Glycoprotein</keyword>
<keyword evidence="3" id="KW-1003">Cell membrane</keyword>
<dbReference type="InterPro" id="IPR006202">
    <property type="entry name" value="Neur_chan_lig-bd"/>
</dbReference>
<evidence type="ECO:0000259" key="22">
    <source>
        <dbReference type="Pfam" id="PF02932"/>
    </source>
</evidence>
<feature type="transmembrane region" description="Helical" evidence="19">
    <location>
        <begin position="41"/>
        <end position="58"/>
    </location>
</feature>
<dbReference type="PROSITE" id="PS00236">
    <property type="entry name" value="NEUROTR_ION_CHANNEL"/>
    <property type="match status" value="1"/>
</dbReference>
<dbReference type="GO" id="GO:0005254">
    <property type="term" value="F:chloride channel activity"/>
    <property type="evidence" value="ECO:0007669"/>
    <property type="project" value="UniProtKB-KW"/>
</dbReference>
<comment type="subcellular location">
    <subcellularLocation>
        <location evidence="18">Postsynaptic cell membrane</location>
        <topology evidence="18">Multi-pass membrane protein</topology>
    </subcellularLocation>
</comment>
<dbReference type="CDD" id="cd19049">
    <property type="entry name" value="LGIC_TM_anion"/>
    <property type="match status" value="1"/>
</dbReference>
<evidence type="ECO:0000256" key="8">
    <source>
        <dbReference type="ARBA" id="ARBA00023065"/>
    </source>
</evidence>
<evidence type="ECO:0000256" key="6">
    <source>
        <dbReference type="ARBA" id="ARBA00022989"/>
    </source>
</evidence>
<dbReference type="GO" id="GO:0034707">
    <property type="term" value="C:chloride channel complex"/>
    <property type="evidence" value="ECO:0007669"/>
    <property type="project" value="UniProtKB-KW"/>
</dbReference>
<keyword evidence="14" id="KW-0868">Chloride</keyword>
<evidence type="ECO:0000313" key="24">
    <source>
        <dbReference type="WBParaSite" id="maker-uti_cns_0016193-snap-gene-0.2-mRNA-1"/>
    </source>
</evidence>
<keyword evidence="10" id="KW-1015">Disulfide bond</keyword>
<evidence type="ECO:0000256" key="18">
    <source>
        <dbReference type="ARBA" id="ARBA00034104"/>
    </source>
</evidence>
<evidence type="ECO:0000256" key="12">
    <source>
        <dbReference type="ARBA" id="ARBA00023173"/>
    </source>
</evidence>
<keyword evidence="12" id="KW-0869">Chloride channel</keyword>
<dbReference type="SUPFAM" id="SSF90112">
    <property type="entry name" value="Neurotransmitter-gated ion-channel transmembrane pore"/>
    <property type="match status" value="1"/>
</dbReference>
<evidence type="ECO:0000256" key="20">
    <source>
        <dbReference type="SAM" id="MobiDB-lite"/>
    </source>
</evidence>
<keyword evidence="5" id="KW-0732">Signal</keyword>
<dbReference type="PANTHER" id="PTHR18945">
    <property type="entry name" value="NEUROTRANSMITTER GATED ION CHANNEL"/>
    <property type="match status" value="1"/>
</dbReference>
<evidence type="ECO:0000259" key="21">
    <source>
        <dbReference type="Pfam" id="PF02931"/>
    </source>
</evidence>
<feature type="compositionally biased region" description="Basic and acidic residues" evidence="20">
    <location>
        <begin position="640"/>
        <end position="649"/>
    </location>
</feature>
<evidence type="ECO:0000256" key="13">
    <source>
        <dbReference type="ARBA" id="ARBA00023180"/>
    </source>
</evidence>
<dbReference type="PRINTS" id="PR00253">
    <property type="entry name" value="GABAARECEPTR"/>
</dbReference>
<dbReference type="Pfam" id="PF02931">
    <property type="entry name" value="Neur_chan_LBD"/>
    <property type="match status" value="1"/>
</dbReference>
<feature type="transmembrane region" description="Helical" evidence="19">
    <location>
        <begin position="238"/>
        <end position="262"/>
    </location>
</feature>
<dbReference type="InterPro" id="IPR038050">
    <property type="entry name" value="Neuro_actylchol_rec"/>
</dbReference>
<feature type="domain" description="Neurotransmitter-gated ion-channel transmembrane" evidence="22">
    <location>
        <begin position="245"/>
        <end position="528"/>
    </location>
</feature>
<evidence type="ECO:0000256" key="15">
    <source>
        <dbReference type="ARBA" id="ARBA00023257"/>
    </source>
</evidence>
<keyword evidence="15" id="KW-0628">Postsynaptic cell membrane</keyword>
<feature type="transmembrane region" description="Helical" evidence="19">
    <location>
        <begin position="268"/>
        <end position="288"/>
    </location>
</feature>
<dbReference type="InterPro" id="IPR036719">
    <property type="entry name" value="Neuro-gated_channel_TM_sf"/>
</dbReference>
<dbReference type="GO" id="GO:0004890">
    <property type="term" value="F:GABA-A receptor activity"/>
    <property type="evidence" value="ECO:0007669"/>
    <property type="project" value="InterPro"/>
</dbReference>
<dbReference type="SUPFAM" id="SSF63712">
    <property type="entry name" value="Nicotinic receptor ligand binding domain-like"/>
    <property type="match status" value="1"/>
</dbReference>
<feature type="region of interest" description="Disordered" evidence="20">
    <location>
        <begin position="389"/>
        <end position="450"/>
    </location>
</feature>
<dbReference type="PRINTS" id="PR00252">
    <property type="entry name" value="NRIONCHANNEL"/>
</dbReference>
<dbReference type="InterPro" id="IPR006029">
    <property type="entry name" value="Neurotrans-gated_channel_TM"/>
</dbReference>
<evidence type="ECO:0000256" key="19">
    <source>
        <dbReference type="RuleBase" id="RU000687"/>
    </source>
</evidence>
<evidence type="ECO:0000256" key="11">
    <source>
        <dbReference type="ARBA" id="ARBA00023170"/>
    </source>
</evidence>
<dbReference type="FunFam" id="1.20.58.390:FF:000040">
    <property type="entry name" value="Gamma-aminobutyric acid receptor subunit beta-like"/>
    <property type="match status" value="1"/>
</dbReference>